<sequence length="572" mass="65290">MNAKRRELKINITITILIVIATYLDIKNNFLITGADSFFHIERVYEIREAFKAHHFPSWVNFITFHHIGQAINGMYPDISLWPLVYITNILNPVHQIIVIRSLILALTYLVTRYSISKRFYNINATYSAAIYTLSGMCLRNFNNEIQLGTAIILIFLFPIVFAIKELIYSKKIEPILIIKLSLLCTIIIYSHLMSIFVLYLIVGIFILARLIYHHSIYPIINILLSSTLLALTSLPILFRYFTISSSKIQSVYSKGNVTAINFTDIFTSASWNSRGALSLVSIILISIVLTNLEKSNLSKLTPYIYGEILILILGTNLAPWSILQNLPLLDSIQDTGWRFLIFSSAIPFILLLINFSAKTSEKILHILFVISICTSIGIYWDFHQSAQKNLAFLDKSTDQPLSINDWVKLKSSGINSENISRDIVPDYAPAQINSEVYNNGSTLSDDLQEIIFHHFIIIDGKKISPSLNYKYNQLTFQTKKSIDVASTVTLPIYNYKTLKYNVTLNGDKTTYSMSNLGFIELHNVKKLKTVSVSYSYPKLYVYLVYLSSIFILTLISLLLHLLQKHKIRNID</sequence>
<feature type="transmembrane region" description="Helical" evidence="1">
    <location>
        <begin position="148"/>
        <end position="168"/>
    </location>
</feature>
<keyword evidence="1" id="KW-0472">Membrane</keyword>
<dbReference type="Proteomes" id="UP000051008">
    <property type="component" value="Unassembled WGS sequence"/>
</dbReference>
<feature type="transmembrane region" description="Helical" evidence="1">
    <location>
        <begin position="175"/>
        <end position="191"/>
    </location>
</feature>
<feature type="transmembrane region" description="Helical" evidence="1">
    <location>
        <begin position="364"/>
        <end position="381"/>
    </location>
</feature>
<feature type="transmembrane region" description="Helical" evidence="1">
    <location>
        <begin position="90"/>
        <end position="111"/>
    </location>
</feature>
<dbReference type="OrthoDB" id="2318680at2"/>
<feature type="transmembrane region" description="Helical" evidence="1">
    <location>
        <begin position="7"/>
        <end position="24"/>
    </location>
</feature>
<dbReference type="PATRIC" id="fig|1423718.3.peg.247"/>
<reference evidence="2 3" key="1">
    <citation type="journal article" date="2015" name="Genome Announc.">
        <title>Expanding the biotechnology potential of lactobacilli through comparative genomics of 213 strains and associated genera.</title>
        <authorList>
            <person name="Sun Z."/>
            <person name="Harris H.M."/>
            <person name="McCann A."/>
            <person name="Guo C."/>
            <person name="Argimon S."/>
            <person name="Zhang W."/>
            <person name="Yang X."/>
            <person name="Jeffery I.B."/>
            <person name="Cooney J.C."/>
            <person name="Kagawa T.F."/>
            <person name="Liu W."/>
            <person name="Song Y."/>
            <person name="Salvetti E."/>
            <person name="Wrobel A."/>
            <person name="Rasinkangas P."/>
            <person name="Parkhill J."/>
            <person name="Rea M.C."/>
            <person name="O'Sullivan O."/>
            <person name="Ritari J."/>
            <person name="Douillard F.P."/>
            <person name="Paul Ross R."/>
            <person name="Yang R."/>
            <person name="Briner A.E."/>
            <person name="Felis G.E."/>
            <person name="de Vos W.M."/>
            <person name="Barrangou R."/>
            <person name="Klaenhammer T.R."/>
            <person name="Caufield P.W."/>
            <person name="Cui Y."/>
            <person name="Zhang H."/>
            <person name="O'Toole P.W."/>
        </authorList>
    </citation>
    <scope>NUCLEOTIDE SEQUENCE [LARGE SCALE GENOMIC DNA]</scope>
    <source>
        <strain evidence="2 3">DSM 20509</strain>
    </source>
</reference>
<evidence type="ECO:0000256" key="1">
    <source>
        <dbReference type="SAM" id="Phobius"/>
    </source>
</evidence>
<feature type="transmembrane region" description="Helical" evidence="1">
    <location>
        <begin position="305"/>
        <end position="324"/>
    </location>
</feature>
<protein>
    <recommendedName>
        <fullName evidence="4">Membrane protein 6-pyruvoyl-tetrahydropterin synthase-related domain-containing protein</fullName>
    </recommendedName>
</protein>
<evidence type="ECO:0000313" key="3">
    <source>
        <dbReference type="Proteomes" id="UP000051008"/>
    </source>
</evidence>
<evidence type="ECO:0000313" key="2">
    <source>
        <dbReference type="EMBL" id="KRM63774.1"/>
    </source>
</evidence>
<proteinExistence type="predicted"/>
<keyword evidence="1" id="KW-1133">Transmembrane helix</keyword>
<organism evidence="2 3">
    <name type="scientific">Ligilactobacillus agilis DSM 20509</name>
    <dbReference type="NCBI Taxonomy" id="1423718"/>
    <lineage>
        <taxon>Bacteria</taxon>
        <taxon>Bacillati</taxon>
        <taxon>Bacillota</taxon>
        <taxon>Bacilli</taxon>
        <taxon>Lactobacillales</taxon>
        <taxon>Lactobacillaceae</taxon>
        <taxon>Ligilactobacillus</taxon>
    </lineage>
</organism>
<comment type="caution">
    <text evidence="2">The sequence shown here is derived from an EMBL/GenBank/DDBJ whole genome shotgun (WGS) entry which is preliminary data.</text>
</comment>
<dbReference type="AlphaFoldDB" id="A0A0R2A8L8"/>
<feature type="transmembrane region" description="Helical" evidence="1">
    <location>
        <begin position="540"/>
        <end position="563"/>
    </location>
</feature>
<feature type="transmembrane region" description="Helical" evidence="1">
    <location>
        <begin position="336"/>
        <end position="357"/>
    </location>
</feature>
<keyword evidence="3" id="KW-1185">Reference proteome</keyword>
<dbReference type="RefSeq" id="WP_056976936.1">
    <property type="nucleotide sequence ID" value="NZ_AYYP01000057.1"/>
</dbReference>
<dbReference type="EMBL" id="AYYP01000057">
    <property type="protein sequence ID" value="KRM63774.1"/>
    <property type="molecule type" value="Genomic_DNA"/>
</dbReference>
<accession>A0A0R2A8L8</accession>
<name>A0A0R2A8L8_9LACO</name>
<gene>
    <name evidence="2" type="ORF">FC14_GL000233</name>
</gene>
<evidence type="ECO:0008006" key="4">
    <source>
        <dbReference type="Google" id="ProtNLM"/>
    </source>
</evidence>
<feature type="transmembrane region" description="Helical" evidence="1">
    <location>
        <begin position="220"/>
        <end position="242"/>
    </location>
</feature>
<feature type="transmembrane region" description="Helical" evidence="1">
    <location>
        <begin position="123"/>
        <end position="142"/>
    </location>
</feature>
<keyword evidence="1" id="KW-0812">Transmembrane</keyword>